<keyword evidence="3" id="KW-1185">Reference proteome</keyword>
<sequence length="73" mass="8575">MAQIYSNLGSRSGIRQSSYIGEGLVGLFNRINDWADRRRARNHLYQMPDYILHDIGVSRAEVETEYQKPFWRA</sequence>
<name>A0ABU0YNL5_9PROT</name>
<dbReference type="InterPro" id="IPR009506">
    <property type="entry name" value="YjiS-like"/>
</dbReference>
<evidence type="ECO:0000313" key="3">
    <source>
        <dbReference type="Proteomes" id="UP001230156"/>
    </source>
</evidence>
<dbReference type="Proteomes" id="UP001230156">
    <property type="component" value="Unassembled WGS sequence"/>
</dbReference>
<accession>A0ABU0YNL5</accession>
<organism evidence="2 3">
    <name type="scientific">Dongia sedimenti</name>
    <dbReference type="NCBI Taxonomy" id="3064282"/>
    <lineage>
        <taxon>Bacteria</taxon>
        <taxon>Pseudomonadati</taxon>
        <taxon>Pseudomonadota</taxon>
        <taxon>Alphaproteobacteria</taxon>
        <taxon>Rhodospirillales</taxon>
        <taxon>Dongiaceae</taxon>
        <taxon>Dongia</taxon>
    </lineage>
</organism>
<gene>
    <name evidence="2" type="ORF">Q8A70_16625</name>
</gene>
<protein>
    <submittedName>
        <fullName evidence="2">DUF1127 domain-containing protein</fullName>
    </submittedName>
</protein>
<evidence type="ECO:0000259" key="1">
    <source>
        <dbReference type="Pfam" id="PF06568"/>
    </source>
</evidence>
<dbReference type="Pfam" id="PF06568">
    <property type="entry name" value="YjiS-like"/>
    <property type="match status" value="1"/>
</dbReference>
<evidence type="ECO:0000313" key="2">
    <source>
        <dbReference type="EMBL" id="MDQ7249314.1"/>
    </source>
</evidence>
<dbReference type="EMBL" id="JAUYVI010000005">
    <property type="protein sequence ID" value="MDQ7249314.1"/>
    <property type="molecule type" value="Genomic_DNA"/>
</dbReference>
<dbReference type="RefSeq" id="WP_379957167.1">
    <property type="nucleotide sequence ID" value="NZ_JAUYVI010000005.1"/>
</dbReference>
<proteinExistence type="predicted"/>
<feature type="domain" description="YjiS-like" evidence="1">
    <location>
        <begin position="27"/>
        <end position="63"/>
    </location>
</feature>
<comment type="caution">
    <text evidence="2">The sequence shown here is derived from an EMBL/GenBank/DDBJ whole genome shotgun (WGS) entry which is preliminary data.</text>
</comment>
<reference evidence="3" key="1">
    <citation type="submission" date="2023-08" db="EMBL/GenBank/DDBJ databases">
        <title>Rhodospirillaceae gen. nov., a novel taxon isolated from the Yangtze River Yuezi River estuary sludge.</title>
        <authorList>
            <person name="Ruan L."/>
        </authorList>
    </citation>
    <scope>NUCLEOTIDE SEQUENCE [LARGE SCALE GENOMIC DNA]</scope>
    <source>
        <strain evidence="3">R-7</strain>
    </source>
</reference>